<evidence type="ECO:0000313" key="2">
    <source>
        <dbReference type="EMBL" id="KAJ6810787.1"/>
    </source>
</evidence>
<dbReference type="EMBL" id="JANAVB010032220">
    <property type="protein sequence ID" value="KAJ6810787.1"/>
    <property type="molecule type" value="Genomic_DNA"/>
</dbReference>
<reference evidence="3" key="2">
    <citation type="submission" date="2023-04" db="EMBL/GenBank/DDBJ databases">
        <authorList>
            <person name="Bruccoleri R.E."/>
            <person name="Oakeley E.J."/>
            <person name="Faust A.-M."/>
            <person name="Dessus-Babus S."/>
            <person name="Altorfer M."/>
            <person name="Burckhardt D."/>
            <person name="Oertli M."/>
            <person name="Naumann U."/>
            <person name="Petersen F."/>
            <person name="Wong J."/>
        </authorList>
    </citation>
    <scope>NUCLEOTIDE SEQUENCE</scope>
    <source>
        <strain evidence="3">GSM-AAB239-AS_SAM_17_03QT</strain>
        <tissue evidence="3">Leaf</tissue>
    </source>
</reference>
<comment type="caution">
    <text evidence="3">The sequence shown here is derived from an EMBL/GenBank/DDBJ whole genome shotgun (WGS) entry which is preliminary data.</text>
</comment>
<dbReference type="EMBL" id="JANAVB010010799">
    <property type="protein sequence ID" value="KAJ6838235.1"/>
    <property type="molecule type" value="Genomic_DNA"/>
</dbReference>
<dbReference type="AlphaFoldDB" id="A0AAX6HCW5"/>
<name>A0AAX6HCW5_IRIPA</name>
<dbReference type="EMBL" id="JANAVB010010799">
    <property type="protein sequence ID" value="KAJ6838236.1"/>
    <property type="molecule type" value="Genomic_DNA"/>
</dbReference>
<evidence type="ECO:0000313" key="3">
    <source>
        <dbReference type="EMBL" id="KAJ6838235.1"/>
    </source>
</evidence>
<dbReference type="EMBL" id="JANAVB010035420">
    <property type="protein sequence ID" value="KAJ6805322.1"/>
    <property type="molecule type" value="Genomic_DNA"/>
</dbReference>
<protein>
    <submittedName>
        <fullName evidence="3">Protein HAIKU1-like</fullName>
    </submittedName>
</protein>
<accession>A0AAX6HCW5</accession>
<proteinExistence type="predicted"/>
<dbReference type="Proteomes" id="UP001140949">
    <property type="component" value="Unassembled WGS sequence"/>
</dbReference>
<evidence type="ECO:0000313" key="4">
    <source>
        <dbReference type="EMBL" id="KAJ6838236.1"/>
    </source>
</evidence>
<gene>
    <name evidence="2" type="ORF">M6B38_104660</name>
    <name evidence="1" type="ORF">M6B38_179300</name>
    <name evidence="3" type="ORF">M6B38_320150</name>
    <name evidence="4" type="ORF">M6B38_320155</name>
</gene>
<organism evidence="3 5">
    <name type="scientific">Iris pallida</name>
    <name type="common">Sweet iris</name>
    <dbReference type="NCBI Taxonomy" id="29817"/>
    <lineage>
        <taxon>Eukaryota</taxon>
        <taxon>Viridiplantae</taxon>
        <taxon>Streptophyta</taxon>
        <taxon>Embryophyta</taxon>
        <taxon>Tracheophyta</taxon>
        <taxon>Spermatophyta</taxon>
        <taxon>Magnoliopsida</taxon>
        <taxon>Liliopsida</taxon>
        <taxon>Asparagales</taxon>
        <taxon>Iridaceae</taxon>
        <taxon>Iridoideae</taxon>
        <taxon>Irideae</taxon>
        <taxon>Iris</taxon>
    </lineage>
</organism>
<evidence type="ECO:0000313" key="5">
    <source>
        <dbReference type="Proteomes" id="UP001140949"/>
    </source>
</evidence>
<reference evidence="3" key="1">
    <citation type="journal article" date="2023" name="GigaByte">
        <title>Genome assembly of the bearded iris, Iris pallida Lam.</title>
        <authorList>
            <person name="Bruccoleri R.E."/>
            <person name="Oakeley E.J."/>
            <person name="Faust A.M.E."/>
            <person name="Altorfer M."/>
            <person name="Dessus-Babus S."/>
            <person name="Burckhardt D."/>
            <person name="Oertli M."/>
            <person name="Naumann U."/>
            <person name="Petersen F."/>
            <person name="Wong J."/>
        </authorList>
    </citation>
    <scope>NUCLEOTIDE SEQUENCE</scope>
    <source>
        <strain evidence="3">GSM-AAB239-AS_SAM_17_03QT</strain>
    </source>
</reference>
<sequence>MLLYKLKLKILINSGINICCLEHGSKTYLLRCHTYTKSRIRFRMRSQMLN</sequence>
<evidence type="ECO:0000313" key="1">
    <source>
        <dbReference type="EMBL" id="KAJ6805322.1"/>
    </source>
</evidence>
<keyword evidence="5" id="KW-1185">Reference proteome</keyword>